<evidence type="ECO:0000313" key="5">
    <source>
        <dbReference type="EMBL" id="MBR0657165.1"/>
    </source>
</evidence>
<dbReference type="InterPro" id="IPR045337">
    <property type="entry name" value="MmgE_PrpD_C"/>
</dbReference>
<protein>
    <submittedName>
        <fullName evidence="5">MmgE/PrpD family protein</fullName>
    </submittedName>
</protein>
<name>A0AAF1KKZ3_9PROT</name>
<dbReference type="InterPro" id="IPR042183">
    <property type="entry name" value="MmgE/PrpD_sf_1"/>
</dbReference>
<comment type="caution">
    <text evidence="5">The sequence shown here is derived from an EMBL/GenBank/DDBJ whole genome shotgun (WGS) entry which is preliminary data.</text>
</comment>
<dbReference type="RefSeq" id="WP_211876026.1">
    <property type="nucleotide sequence ID" value="NZ_JAAEDH010000027.1"/>
</dbReference>
<dbReference type="PANTHER" id="PTHR16943">
    <property type="entry name" value="2-METHYLCITRATE DEHYDRATASE-RELATED"/>
    <property type="match status" value="1"/>
</dbReference>
<dbReference type="GO" id="GO:0016829">
    <property type="term" value="F:lyase activity"/>
    <property type="evidence" value="ECO:0007669"/>
    <property type="project" value="InterPro"/>
</dbReference>
<feature type="region of interest" description="Disordered" evidence="2">
    <location>
        <begin position="380"/>
        <end position="401"/>
    </location>
</feature>
<dbReference type="Gene3D" id="1.10.4100.10">
    <property type="entry name" value="2-methylcitrate dehydratase PrpD"/>
    <property type="match status" value="1"/>
</dbReference>
<organism evidence="5 6">
    <name type="scientific">Plastoroseomonas arctica</name>
    <dbReference type="NCBI Taxonomy" id="1509237"/>
    <lineage>
        <taxon>Bacteria</taxon>
        <taxon>Pseudomonadati</taxon>
        <taxon>Pseudomonadota</taxon>
        <taxon>Alphaproteobacteria</taxon>
        <taxon>Acetobacterales</taxon>
        <taxon>Acetobacteraceae</taxon>
        <taxon>Plastoroseomonas</taxon>
    </lineage>
</organism>
<evidence type="ECO:0000259" key="3">
    <source>
        <dbReference type="Pfam" id="PF03972"/>
    </source>
</evidence>
<accession>A0AAF1KKZ3</accession>
<feature type="domain" description="MmgE/PrpD C-terminal" evidence="4">
    <location>
        <begin position="262"/>
        <end position="423"/>
    </location>
</feature>
<gene>
    <name evidence="5" type="ORF">GXW79_18960</name>
</gene>
<dbReference type="Pfam" id="PF19305">
    <property type="entry name" value="MmgE_PrpD_C"/>
    <property type="match status" value="1"/>
</dbReference>
<reference evidence="5" key="1">
    <citation type="submission" date="2020-01" db="EMBL/GenBank/DDBJ databases">
        <authorList>
            <person name="Rat A."/>
        </authorList>
    </citation>
    <scope>NUCLEOTIDE SEQUENCE</scope>
    <source>
        <strain evidence="5">LMG 28251</strain>
    </source>
</reference>
<keyword evidence="6" id="KW-1185">Reference proteome</keyword>
<dbReference type="SUPFAM" id="SSF103378">
    <property type="entry name" value="2-methylcitrate dehydratase PrpD"/>
    <property type="match status" value="1"/>
</dbReference>
<reference evidence="5" key="2">
    <citation type="journal article" date="2021" name="Syst. Appl. Microbiol.">
        <title>Roseomonas hellenica sp. nov., isolated from roots of wild-growing Alkanna tinctoria.</title>
        <authorList>
            <person name="Rat A."/>
            <person name="Naranjo H.D."/>
            <person name="Lebbe L."/>
            <person name="Cnockaert M."/>
            <person name="Krigas N."/>
            <person name="Grigoriadou K."/>
            <person name="Maloupa E."/>
            <person name="Willems A."/>
        </authorList>
    </citation>
    <scope>NUCLEOTIDE SEQUENCE</scope>
    <source>
        <strain evidence="5">LMG 28251</strain>
    </source>
</reference>
<evidence type="ECO:0000259" key="4">
    <source>
        <dbReference type="Pfam" id="PF19305"/>
    </source>
</evidence>
<dbReference type="InterPro" id="IPR045336">
    <property type="entry name" value="MmgE_PrpD_N"/>
</dbReference>
<dbReference type="Pfam" id="PF03972">
    <property type="entry name" value="MmgE_PrpD_N"/>
    <property type="match status" value="1"/>
</dbReference>
<dbReference type="Gene3D" id="3.30.1330.120">
    <property type="entry name" value="2-methylcitrate dehydratase PrpD"/>
    <property type="match status" value="1"/>
</dbReference>
<dbReference type="InterPro" id="IPR005656">
    <property type="entry name" value="MmgE_PrpD"/>
</dbReference>
<sequence>MGQEIETLAQFAATTGWDDIPAPVQRRAKLILLDTIAVMLAGAVRPEMRGLQAGLAPTAGQGATVFATGFPAADPRSAAMLNAMAGRAVEMTEGVYGLQSAVHVLPAMLALGEQRGASGKQVLEAFVLGYELAARLSLGFTPHRLAHPNGQISLLGAAAGGARLHGMDGAGISLSMRIASLMMMLPSYNNTVTGATTLNLPAGMGAYAGVLAPEMARAGFFAQPNSVEEQLGVMIGTGFDPAPLLPGLGQDWQMLKNYFRFYACCNPIHPMLDALADALAELRPRPGDIARIDAATYAFGSVMRNPDPPNYFASKYSFPHAAAVLVTRGGLGFSDIDDSALTDPVIAALRPLVHMSEDPAMNAKVPDFKPARVTVTLRDGRTATAANENSKRDTLRPDPEPQVREKFAELAATMLTGEGIRVVETAVDQAEDWASPADLMALLRQHQRAAM</sequence>
<feature type="domain" description="MmgE/PrpD N-terminal" evidence="3">
    <location>
        <begin position="6"/>
        <end position="234"/>
    </location>
</feature>
<dbReference type="PANTHER" id="PTHR16943:SF8">
    <property type="entry name" value="2-METHYLCITRATE DEHYDRATASE"/>
    <property type="match status" value="1"/>
</dbReference>
<dbReference type="AlphaFoldDB" id="A0AAF1KKZ3"/>
<dbReference type="EMBL" id="JAAEDH010000027">
    <property type="protein sequence ID" value="MBR0657165.1"/>
    <property type="molecule type" value="Genomic_DNA"/>
</dbReference>
<evidence type="ECO:0000313" key="6">
    <source>
        <dbReference type="Proteomes" id="UP001196068"/>
    </source>
</evidence>
<dbReference type="Proteomes" id="UP001196068">
    <property type="component" value="Unassembled WGS sequence"/>
</dbReference>
<dbReference type="InterPro" id="IPR036148">
    <property type="entry name" value="MmgE/PrpD_sf"/>
</dbReference>
<proteinExistence type="inferred from homology"/>
<evidence type="ECO:0000256" key="1">
    <source>
        <dbReference type="ARBA" id="ARBA00006174"/>
    </source>
</evidence>
<dbReference type="InterPro" id="IPR042188">
    <property type="entry name" value="MmgE/PrpD_sf_2"/>
</dbReference>
<comment type="similarity">
    <text evidence="1">Belongs to the PrpD family.</text>
</comment>
<feature type="compositionally biased region" description="Basic and acidic residues" evidence="2">
    <location>
        <begin position="389"/>
        <end position="401"/>
    </location>
</feature>
<evidence type="ECO:0000256" key="2">
    <source>
        <dbReference type="SAM" id="MobiDB-lite"/>
    </source>
</evidence>